<proteinExistence type="inferred from homology"/>
<dbReference type="InterPro" id="IPR008949">
    <property type="entry name" value="Isoprenoid_synthase_dom_sf"/>
</dbReference>
<dbReference type="InterPro" id="IPR000092">
    <property type="entry name" value="Polyprenyl_synt"/>
</dbReference>
<keyword evidence="1" id="KW-0479">Metal-binding</keyword>
<dbReference type="PANTHER" id="PTHR12001">
    <property type="entry name" value="GERANYLGERANYL PYROPHOSPHATE SYNTHASE"/>
    <property type="match status" value="1"/>
</dbReference>
<dbReference type="InterPro" id="IPR033749">
    <property type="entry name" value="Polyprenyl_synt_CS"/>
</dbReference>
<dbReference type="SUPFAM" id="SSF48576">
    <property type="entry name" value="Terpenoid synthases"/>
    <property type="match status" value="1"/>
</dbReference>
<name>A0ABT1JBD7_ACTCY</name>
<dbReference type="Proteomes" id="UP000791080">
    <property type="component" value="Unassembled WGS sequence"/>
</dbReference>
<evidence type="ECO:0000256" key="3">
    <source>
        <dbReference type="RuleBase" id="RU004466"/>
    </source>
</evidence>
<organism evidence="4 5">
    <name type="scientific">Actinoalloteichus caeruleus DSM 43889</name>
    <dbReference type="NCBI Taxonomy" id="1120930"/>
    <lineage>
        <taxon>Bacteria</taxon>
        <taxon>Bacillati</taxon>
        <taxon>Actinomycetota</taxon>
        <taxon>Actinomycetes</taxon>
        <taxon>Pseudonocardiales</taxon>
        <taxon>Pseudonocardiaceae</taxon>
        <taxon>Actinoalloteichus</taxon>
        <taxon>Actinoalloteichus cyanogriseus</taxon>
    </lineage>
</organism>
<evidence type="ECO:0000256" key="2">
    <source>
        <dbReference type="ARBA" id="ARBA00022842"/>
    </source>
</evidence>
<evidence type="ECO:0000256" key="1">
    <source>
        <dbReference type="ARBA" id="ARBA00022723"/>
    </source>
</evidence>
<protein>
    <submittedName>
        <fullName evidence="4">Geranylgeranyl diphosphate synthase, type I</fullName>
    </submittedName>
</protein>
<keyword evidence="5" id="KW-1185">Reference proteome</keyword>
<dbReference type="SFLD" id="SFLDS00005">
    <property type="entry name" value="Isoprenoid_Synthase_Type_I"/>
    <property type="match status" value="1"/>
</dbReference>
<evidence type="ECO:0000313" key="5">
    <source>
        <dbReference type="Proteomes" id="UP000791080"/>
    </source>
</evidence>
<evidence type="ECO:0000313" key="4">
    <source>
        <dbReference type="EMBL" id="MCP2329817.1"/>
    </source>
</evidence>
<dbReference type="EMBL" id="AUBJ02000001">
    <property type="protein sequence ID" value="MCP2329817.1"/>
    <property type="molecule type" value="Genomic_DNA"/>
</dbReference>
<dbReference type="PROSITE" id="PS00723">
    <property type="entry name" value="POLYPRENYL_SYNTHASE_1"/>
    <property type="match status" value="1"/>
</dbReference>
<sequence>MRDVVAGERSRRDVMAWGREAVEPELRAAVDTLPETLRRVAGFHFGWSDAQGRPTRAGAGKSVRSALTLLCSEAVGGTAAHATTAATSVELVHNFSLLHDDVMDGDTVRRHRPAAWRLFGVNLAILTGDALLTLALDLLTVSDRPEARQGGRLLGAAVRELVHGQSLDLDFEHRRTVELDQCVRMSEGKTAALLGAASGLGALFGGGDHDQVDRLRLFGERVGLAFQFADDLLGIWGDPEVTGKPVHSDLRSRKKSLPVAAALTSATPPGDELAALYERQGELADAEVTRAAELVELAGGREHCRERIDALLAEGLGHLDDAAVDASAARDLAGLAQLLARRDH</sequence>
<dbReference type="CDD" id="cd00685">
    <property type="entry name" value="Trans_IPPS_HT"/>
    <property type="match status" value="1"/>
</dbReference>
<comment type="similarity">
    <text evidence="3">Belongs to the FPP/GGPP synthase family.</text>
</comment>
<gene>
    <name evidence="4" type="ORF">G443_000087</name>
</gene>
<keyword evidence="3" id="KW-0808">Transferase</keyword>
<comment type="caution">
    <text evidence="4">The sequence shown here is derived from an EMBL/GenBank/DDBJ whole genome shotgun (WGS) entry which is preliminary data.</text>
</comment>
<dbReference type="Pfam" id="PF00348">
    <property type="entry name" value="polyprenyl_synt"/>
    <property type="match status" value="1"/>
</dbReference>
<dbReference type="Gene3D" id="1.10.600.10">
    <property type="entry name" value="Farnesyl Diphosphate Synthase"/>
    <property type="match status" value="1"/>
</dbReference>
<reference evidence="4 5" key="1">
    <citation type="submission" date="2022-06" db="EMBL/GenBank/DDBJ databases">
        <title>Genomic Encyclopedia of Type Strains, Phase I: the one thousand microbial genomes (KMG-I) project.</title>
        <authorList>
            <person name="Kyrpides N."/>
        </authorList>
    </citation>
    <scope>NUCLEOTIDE SEQUENCE [LARGE SCALE GENOMIC DNA]</scope>
    <source>
        <strain evidence="4 5">DSM 43889</strain>
    </source>
</reference>
<accession>A0ABT1JBD7</accession>
<dbReference type="PANTHER" id="PTHR12001:SF86">
    <property type="entry name" value="GERANYLGERANYL DIPHOSPHATE SYNTHASE"/>
    <property type="match status" value="1"/>
</dbReference>
<dbReference type="SFLD" id="SFLDG01017">
    <property type="entry name" value="Polyprenyl_Transferase_Like"/>
    <property type="match status" value="1"/>
</dbReference>
<keyword evidence="2" id="KW-0460">Magnesium</keyword>